<evidence type="ECO:0000313" key="2">
    <source>
        <dbReference type="EMBL" id="SXF96414.1"/>
    </source>
</evidence>
<dbReference type="InterPro" id="IPR023220">
    <property type="entry name" value="T4SS_VirB5-domain"/>
</dbReference>
<dbReference type="RefSeq" id="WP_117268177.1">
    <property type="nucleotide sequence ID" value="NZ_UKAS01000011.1"/>
</dbReference>
<sequence>MKRHFHALIFACVMVSPLAHAGIPVLVDADPLREAEWLKEAQRWMQTAQHYQSQIQAYKEQLATATGVRDIADFVDQAKSLKSDLEKLSKPGQALNDLLLSGGSSGQFNALYEKYKIFDTCNTEQSESYARVCKQQVINKTIQFEQTDEIQGLVSQTLGEINSLSNRIALSRDTKESQDLANSIQLKSVMLNTLTNQWEMSVKAAEKREKVLDDERIKHWNQQQLNAPTADLNNL</sequence>
<evidence type="ECO:0000256" key="1">
    <source>
        <dbReference type="SAM" id="SignalP"/>
    </source>
</evidence>
<dbReference type="SUPFAM" id="SSF101082">
    <property type="entry name" value="Typo IV secretion system protein TraC"/>
    <property type="match status" value="1"/>
</dbReference>
<dbReference type="EMBL" id="UKAS01000011">
    <property type="protein sequence ID" value="SXF96414.1"/>
    <property type="molecule type" value="Genomic_DNA"/>
</dbReference>
<dbReference type="Pfam" id="PF07996">
    <property type="entry name" value="T4SS"/>
    <property type="match status" value="1"/>
</dbReference>
<name>A0ABD7P936_KLEVA</name>
<dbReference type="AlphaFoldDB" id="A0ABD7P936"/>
<evidence type="ECO:0000313" key="3">
    <source>
        <dbReference type="Proteomes" id="UP000258928"/>
    </source>
</evidence>
<feature type="signal peptide" evidence="1">
    <location>
        <begin position="1"/>
        <end position="21"/>
    </location>
</feature>
<organism evidence="2 3">
    <name type="scientific">Klebsiella variicola</name>
    <dbReference type="NCBI Taxonomy" id="244366"/>
    <lineage>
        <taxon>Bacteria</taxon>
        <taxon>Pseudomonadati</taxon>
        <taxon>Pseudomonadota</taxon>
        <taxon>Gammaproteobacteria</taxon>
        <taxon>Enterobacterales</taxon>
        <taxon>Enterobacteriaceae</taxon>
        <taxon>Klebsiella/Raoultella group</taxon>
        <taxon>Klebsiella</taxon>
        <taxon>Klebsiella pneumoniae complex</taxon>
    </lineage>
</organism>
<gene>
    <name evidence="2" type="primary">virB5</name>
    <name evidence="2" type="ORF">SAMEA3729809_03501</name>
</gene>
<feature type="chain" id="PRO_5044752389" evidence="1">
    <location>
        <begin position="22"/>
        <end position="235"/>
    </location>
</feature>
<reference evidence="2 3" key="1">
    <citation type="submission" date="2018-08" db="EMBL/GenBank/DDBJ databases">
        <authorList>
            <consortium name="Pathogen Informatics"/>
        </authorList>
    </citation>
    <scope>NUCLEOTIDE SEQUENCE [LARGE SCALE GENOMIC DNA]</scope>
    <source>
        <strain evidence="2 3">EuSCAPE_TR218</strain>
    </source>
</reference>
<keyword evidence="1" id="KW-0732">Signal</keyword>
<dbReference type="Gene3D" id="1.20.58.430">
    <property type="entry name" value="Type IV secretion system, VirB5-domain"/>
    <property type="match status" value="1"/>
</dbReference>
<proteinExistence type="predicted"/>
<dbReference type="Proteomes" id="UP000258928">
    <property type="component" value="Unassembled WGS sequence"/>
</dbReference>
<protein>
    <submittedName>
        <fullName evidence="2">Type IV secretion system VirB5 component</fullName>
    </submittedName>
</protein>
<accession>A0ABD7P936</accession>
<comment type="caution">
    <text evidence="2">The sequence shown here is derived from an EMBL/GenBank/DDBJ whole genome shotgun (WGS) entry which is preliminary data.</text>
</comment>
<dbReference type="InterPro" id="IPR014158">
    <property type="entry name" value="T4SS_VirB5"/>
</dbReference>